<dbReference type="PIRSF" id="PIRSF011789">
    <property type="entry name" value="tRNA_splic_SEN2"/>
    <property type="match status" value="1"/>
</dbReference>
<dbReference type="NCBIfam" id="TIGR00324">
    <property type="entry name" value="endA"/>
    <property type="match status" value="1"/>
</dbReference>
<feature type="region of interest" description="Disordered" evidence="7">
    <location>
        <begin position="273"/>
        <end position="295"/>
    </location>
</feature>
<comment type="similarity">
    <text evidence="1">Belongs to the tRNA-intron endonuclease family.</text>
</comment>
<dbReference type="EMBL" id="JAQQWE010000001">
    <property type="protein sequence ID" value="KAK7965836.1"/>
    <property type="molecule type" value="Genomic_DNA"/>
</dbReference>
<feature type="region of interest" description="Disordered" evidence="7">
    <location>
        <begin position="1"/>
        <end position="47"/>
    </location>
</feature>
<comment type="caution">
    <text evidence="9">The sequence shown here is derived from an EMBL/GenBank/DDBJ whole genome shotgun (WGS) entry which is preliminary data.</text>
</comment>
<dbReference type="Proteomes" id="UP001391051">
    <property type="component" value="Unassembled WGS sequence"/>
</dbReference>
<evidence type="ECO:0000256" key="3">
    <source>
        <dbReference type="ARBA" id="ARBA00022694"/>
    </source>
</evidence>
<sequence>MNQTQEAFPALPVPAAGLPTGTTREPNASQPEKEPRSAVVPAAPRPPPLTKIHELPIPIRTFPLPSFYPSNPLSLIHVIYTWITQALTAPREPSIIHEGIWSAKTRSVHIVDAKAIRALWEQGFYGKGHLSRSEPNWLKREQARSGTQKQHVAEEYTRQRREERQQMKWDRARKEQEAIRRVRRLESLVAPVGPMELLRLPNSPSDLAALLAPSDAVAEPLELLANGQAPSGDVSASAADPGLSLGDLSTATSKLQVNSSATSAEILVDTLLNGNRERPETPTTTNPYPTPPPDTPIESVAQIKRRKSVRFSPKVESTTFMNSDPPSPSLGMTMNGHGVVKSMDGILTNGAIPVQEPSILPLGNVSSPSDILPEPAQKSRLSTISTMSNDASLAVVDKEHLQLTREEAFFLAFGLGVLKVRDEKSGELLSTQDLFNICRGYSYFPPRQLDLQPDDPFLVQYAVYHHFRSLGWVVRPGIKFGCDWLLYNRGPAFSHAEFAISVMPSYSNPGWKSQGRKAPAHNWHWLHSVNRVQSTAVKTLVLVYVDIPLPGAASDGDVASLFEAVQDSRIPVEEVAYQSPSGLRRLVYEIRDMLQYHCIGRRSGIFENDVIRWGYEFYESHV</sequence>
<dbReference type="CDD" id="cd22363">
    <property type="entry name" value="tRNA-intron_lyase_C"/>
    <property type="match status" value="1"/>
</dbReference>
<keyword evidence="10" id="KW-1185">Reference proteome</keyword>
<keyword evidence="4" id="KW-0456">Lyase</keyword>
<dbReference type="InterPro" id="IPR036167">
    <property type="entry name" value="tRNA_intron_Endo_cat-like_sf"/>
</dbReference>
<feature type="compositionally biased region" description="Polar residues" evidence="7">
    <location>
        <begin position="20"/>
        <end position="30"/>
    </location>
</feature>
<dbReference type="PANTHER" id="PTHR21227:SF0">
    <property type="entry name" value="TRNA-SPLICING ENDONUCLEASE SUBUNIT SEN2"/>
    <property type="match status" value="1"/>
</dbReference>
<dbReference type="Pfam" id="PF01974">
    <property type="entry name" value="tRNA_int_endo"/>
    <property type="match status" value="1"/>
</dbReference>
<dbReference type="InterPro" id="IPR006676">
    <property type="entry name" value="tRNA_splic"/>
</dbReference>
<name>A0ABR1QU13_9PEZI</name>
<proteinExistence type="inferred from homology"/>
<evidence type="ECO:0000256" key="7">
    <source>
        <dbReference type="SAM" id="MobiDB-lite"/>
    </source>
</evidence>
<dbReference type="RefSeq" id="XP_066705228.1">
    <property type="nucleotide sequence ID" value="XM_066836335.1"/>
</dbReference>
<evidence type="ECO:0000256" key="4">
    <source>
        <dbReference type="ARBA" id="ARBA00023239"/>
    </source>
</evidence>
<evidence type="ECO:0000256" key="1">
    <source>
        <dbReference type="ARBA" id="ARBA00008078"/>
    </source>
</evidence>
<evidence type="ECO:0000256" key="6">
    <source>
        <dbReference type="ARBA" id="ARBA00034031"/>
    </source>
</evidence>
<keyword evidence="9" id="KW-0255">Endonuclease</keyword>
<evidence type="ECO:0000313" key="9">
    <source>
        <dbReference type="EMBL" id="KAK7965836.1"/>
    </source>
</evidence>
<organism evidence="9 10">
    <name type="scientific">Apiospora aurea</name>
    <dbReference type="NCBI Taxonomy" id="335848"/>
    <lineage>
        <taxon>Eukaryota</taxon>
        <taxon>Fungi</taxon>
        <taxon>Dikarya</taxon>
        <taxon>Ascomycota</taxon>
        <taxon>Pezizomycotina</taxon>
        <taxon>Sordariomycetes</taxon>
        <taxon>Xylariomycetidae</taxon>
        <taxon>Amphisphaeriales</taxon>
        <taxon>Apiosporaceae</taxon>
        <taxon>Apiospora</taxon>
    </lineage>
</organism>
<dbReference type="InterPro" id="IPR011856">
    <property type="entry name" value="tRNA_endonuc-like_dom_sf"/>
</dbReference>
<dbReference type="EC" id="4.6.1.16" evidence="2"/>
<comment type="catalytic activity">
    <reaction evidence="6">
        <text>pretRNA = a 3'-half-tRNA molecule with a 5'-OH end + a 5'-half-tRNA molecule with a 2',3'-cyclic phosphate end + an intron with a 2',3'-cyclic phosphate and a 5'-hydroxyl terminus.</text>
        <dbReference type="EC" id="4.6.1.16"/>
    </reaction>
</comment>
<keyword evidence="3" id="KW-0819">tRNA processing</keyword>
<dbReference type="GO" id="GO:0004519">
    <property type="term" value="F:endonuclease activity"/>
    <property type="evidence" value="ECO:0007669"/>
    <property type="project" value="UniProtKB-KW"/>
</dbReference>
<dbReference type="PANTHER" id="PTHR21227">
    <property type="entry name" value="TRNA-SPLICING ENDONUCLEASE SUBUNIT SEN2"/>
    <property type="match status" value="1"/>
</dbReference>
<evidence type="ECO:0000313" key="10">
    <source>
        <dbReference type="Proteomes" id="UP001391051"/>
    </source>
</evidence>
<keyword evidence="9" id="KW-0540">Nuclease</keyword>
<accession>A0ABR1QU13</accession>
<dbReference type="InterPro" id="IPR006677">
    <property type="entry name" value="tRNA_intron_Endonuc_cat-like"/>
</dbReference>
<evidence type="ECO:0000256" key="5">
    <source>
        <dbReference type="ARBA" id="ARBA00032432"/>
    </source>
</evidence>
<dbReference type="Gene3D" id="3.40.1350.10">
    <property type="match status" value="1"/>
</dbReference>
<reference evidence="9 10" key="1">
    <citation type="submission" date="2023-01" db="EMBL/GenBank/DDBJ databases">
        <title>Analysis of 21 Apiospora genomes using comparative genomics revels a genus with tremendous synthesis potential of carbohydrate active enzymes and secondary metabolites.</title>
        <authorList>
            <person name="Sorensen T."/>
        </authorList>
    </citation>
    <scope>NUCLEOTIDE SEQUENCE [LARGE SCALE GENOMIC DNA]</scope>
    <source>
        <strain evidence="9 10">CBS 24483</strain>
    </source>
</reference>
<evidence type="ECO:0000259" key="8">
    <source>
        <dbReference type="Pfam" id="PF01974"/>
    </source>
</evidence>
<gene>
    <name evidence="9" type="ORF">PG986_000113</name>
</gene>
<keyword evidence="9" id="KW-0378">Hydrolase</keyword>
<dbReference type="SUPFAM" id="SSF53032">
    <property type="entry name" value="tRNA-intron endonuclease catalytic domain-like"/>
    <property type="match status" value="1"/>
</dbReference>
<evidence type="ECO:0000256" key="2">
    <source>
        <dbReference type="ARBA" id="ARBA00012573"/>
    </source>
</evidence>
<feature type="domain" description="tRNA intron endonuclease catalytic" evidence="8">
    <location>
        <begin position="457"/>
        <end position="546"/>
    </location>
</feature>
<protein>
    <recommendedName>
        <fullName evidence="2">tRNA-intron lyase</fullName>
        <ecNumber evidence="2">4.6.1.16</ecNumber>
    </recommendedName>
    <alternativeName>
        <fullName evidence="5">tRNA-intron endonuclease Sen2</fullName>
    </alternativeName>
</protein>
<dbReference type="GeneID" id="92069397"/>
<dbReference type="InterPro" id="IPR016589">
    <property type="entry name" value="tRNA_splic_SEN2"/>
</dbReference>